<evidence type="ECO:0000313" key="2">
    <source>
        <dbReference type="EMBL" id="KAK3215118.1"/>
    </source>
</evidence>
<evidence type="ECO:0000313" key="3">
    <source>
        <dbReference type="Proteomes" id="UP001280581"/>
    </source>
</evidence>
<evidence type="ECO:0000256" key="1">
    <source>
        <dbReference type="SAM" id="SignalP"/>
    </source>
</evidence>
<accession>A0AAN6M3H3</accession>
<keyword evidence="1" id="KW-0732">Signal</keyword>
<dbReference type="AlphaFoldDB" id="A0AAN6M3H3"/>
<proteinExistence type="predicted"/>
<protein>
    <submittedName>
        <fullName evidence="2">Uncharacterized protein</fullName>
    </submittedName>
</protein>
<dbReference type="Proteomes" id="UP001280581">
    <property type="component" value="Unassembled WGS sequence"/>
</dbReference>
<feature type="chain" id="PRO_5043034515" evidence="1">
    <location>
        <begin position="17"/>
        <end position="87"/>
    </location>
</feature>
<dbReference type="EMBL" id="WVTA01000003">
    <property type="protein sequence ID" value="KAK3215118.1"/>
    <property type="molecule type" value="Genomic_DNA"/>
</dbReference>
<reference evidence="2 3" key="1">
    <citation type="submission" date="2021-02" db="EMBL/GenBank/DDBJ databases">
        <title>Genome assembly of Pseudopithomyces chartarum.</title>
        <authorList>
            <person name="Jauregui R."/>
            <person name="Singh J."/>
            <person name="Voisey C."/>
        </authorList>
    </citation>
    <scope>NUCLEOTIDE SEQUENCE [LARGE SCALE GENOMIC DNA]</scope>
    <source>
        <strain evidence="2 3">AGR01</strain>
    </source>
</reference>
<feature type="signal peptide" evidence="1">
    <location>
        <begin position="1"/>
        <end position="16"/>
    </location>
</feature>
<name>A0AAN6M3H3_9PLEO</name>
<organism evidence="2 3">
    <name type="scientific">Pseudopithomyces chartarum</name>
    <dbReference type="NCBI Taxonomy" id="1892770"/>
    <lineage>
        <taxon>Eukaryota</taxon>
        <taxon>Fungi</taxon>
        <taxon>Dikarya</taxon>
        <taxon>Ascomycota</taxon>
        <taxon>Pezizomycotina</taxon>
        <taxon>Dothideomycetes</taxon>
        <taxon>Pleosporomycetidae</taxon>
        <taxon>Pleosporales</taxon>
        <taxon>Massarineae</taxon>
        <taxon>Didymosphaeriaceae</taxon>
        <taxon>Pseudopithomyces</taxon>
    </lineage>
</organism>
<sequence>MKYSIFPAILLGSAFAAPFPARMLQEEISVDFAFGNAAYFGLKARNEEPVKDGVNVDNAFISIVYNGLKKRSEEADGSVDSTFVNAT</sequence>
<comment type="caution">
    <text evidence="2">The sequence shown here is derived from an EMBL/GenBank/DDBJ whole genome shotgun (WGS) entry which is preliminary data.</text>
</comment>
<gene>
    <name evidence="2" type="ORF">GRF29_19g2302674</name>
</gene>
<keyword evidence="3" id="KW-1185">Reference proteome</keyword>